<gene>
    <name evidence="1" type="ORF">UFOVP58_8</name>
</gene>
<dbReference type="EMBL" id="LR796186">
    <property type="protein sequence ID" value="CAB4124542.1"/>
    <property type="molecule type" value="Genomic_DNA"/>
</dbReference>
<organism evidence="1">
    <name type="scientific">uncultured Caudovirales phage</name>
    <dbReference type="NCBI Taxonomy" id="2100421"/>
    <lineage>
        <taxon>Viruses</taxon>
        <taxon>Duplodnaviria</taxon>
        <taxon>Heunggongvirae</taxon>
        <taxon>Uroviricota</taxon>
        <taxon>Caudoviricetes</taxon>
        <taxon>Peduoviridae</taxon>
        <taxon>Maltschvirus</taxon>
        <taxon>Maltschvirus maltsch</taxon>
    </lineage>
</organism>
<name>A0A6J5KTF3_9CAUD</name>
<accession>A0A6J5KTF3</accession>
<sequence>MQPDDLVKFLKLLRDMSGLNDYWKIRINKTLTDMGANPNWVSTHASNLVEEVGERKMTEILPE</sequence>
<protein>
    <submittedName>
        <fullName evidence="1">Uncharacterized protein</fullName>
    </submittedName>
</protein>
<reference evidence="1" key="1">
    <citation type="submission" date="2020-04" db="EMBL/GenBank/DDBJ databases">
        <authorList>
            <person name="Chiriac C."/>
            <person name="Salcher M."/>
            <person name="Ghai R."/>
            <person name="Kavagutti S V."/>
        </authorList>
    </citation>
    <scope>NUCLEOTIDE SEQUENCE</scope>
</reference>
<evidence type="ECO:0000313" key="1">
    <source>
        <dbReference type="EMBL" id="CAB4124542.1"/>
    </source>
</evidence>
<proteinExistence type="predicted"/>